<evidence type="ECO:0000256" key="1">
    <source>
        <dbReference type="SAM" id="MobiDB-lite"/>
    </source>
</evidence>
<dbReference type="RefSeq" id="WP_141624908.1">
    <property type="nucleotide sequence ID" value="NZ_CP041242.1"/>
</dbReference>
<evidence type="ECO:0000256" key="2">
    <source>
        <dbReference type="SAM" id="SignalP"/>
    </source>
</evidence>
<feature type="signal peptide" evidence="2">
    <location>
        <begin position="1"/>
        <end position="26"/>
    </location>
</feature>
<keyword evidence="3" id="KW-0489">Methyltransferase</keyword>
<dbReference type="EMBL" id="CP041242">
    <property type="protein sequence ID" value="QDH71577.1"/>
    <property type="molecule type" value="Genomic_DNA"/>
</dbReference>
<feature type="chain" id="PRO_5021989592" evidence="2">
    <location>
        <begin position="27"/>
        <end position="291"/>
    </location>
</feature>
<keyword evidence="3" id="KW-0808">Transferase</keyword>
<gene>
    <name evidence="3" type="ORF">FKV23_16855</name>
</gene>
<proteinExistence type="predicted"/>
<dbReference type="PIRSF" id="PIRSF031679">
    <property type="entry name" value="Mtase_Alr7345_prd"/>
    <property type="match status" value="1"/>
</dbReference>
<accession>A0A514BW22</accession>
<name>A0A514BW22_9GAMM</name>
<dbReference type="PROSITE" id="PS51257">
    <property type="entry name" value="PROKAR_LIPOPROTEIN"/>
    <property type="match status" value="1"/>
</dbReference>
<evidence type="ECO:0000313" key="4">
    <source>
        <dbReference type="Proteomes" id="UP000317199"/>
    </source>
</evidence>
<dbReference type="InterPro" id="IPR029063">
    <property type="entry name" value="SAM-dependent_MTases_sf"/>
</dbReference>
<evidence type="ECO:0000313" key="3">
    <source>
        <dbReference type="EMBL" id="QDH71577.1"/>
    </source>
</evidence>
<sequence>MTRTLLATLVPVLLLAACTAQDPAPATDTDTATTEAADPAPSAADALAAAVAGNWRTSDFAARDKYRHPAETLAFFGIAPDQTVIEITPGGGWYAEILAPYLRDDGTYIAAVWDDAIPDQPGYRYRLNEELRAKFADNPEVYGAPEVRVFDPKAPAFGPAGSADAVVTFRNAHNWVAAGDGEAYFSAFFDVLAPGGTLGVVDHRAKPGTDAEAMNKSGYLTEAVVIELATAAGFELADRSEINANPADTADHPNGVWTLPPSNRHDDADAEKYAEIGESDRMTLRFVKPAE</sequence>
<feature type="region of interest" description="Disordered" evidence="1">
    <location>
        <begin position="244"/>
        <end position="267"/>
    </location>
</feature>
<dbReference type="KEGG" id="lyj:FKV23_16855"/>
<organism evidence="3 4">
    <name type="scientific">Marilutibacter alkalisoli</name>
    <dbReference type="NCBI Taxonomy" id="2591633"/>
    <lineage>
        <taxon>Bacteria</taxon>
        <taxon>Pseudomonadati</taxon>
        <taxon>Pseudomonadota</taxon>
        <taxon>Gammaproteobacteria</taxon>
        <taxon>Lysobacterales</taxon>
        <taxon>Lysobacteraceae</taxon>
        <taxon>Marilutibacter</taxon>
    </lineage>
</organism>
<dbReference type="OrthoDB" id="9801692at2"/>
<protein>
    <submittedName>
        <fullName evidence="3">Class I SAM-dependent methyltransferase</fullName>
    </submittedName>
</protein>
<keyword evidence="4" id="KW-1185">Reference proteome</keyword>
<keyword evidence="2" id="KW-0732">Signal</keyword>
<dbReference type="InterPro" id="IPR016980">
    <property type="entry name" value="S-AdoMet-dep_MeTrfase_Alr7345"/>
</dbReference>
<reference evidence="3 4" key="1">
    <citation type="submission" date="2019-06" db="EMBL/GenBank/DDBJ databases">
        <title>Lysobacter alkalisoli sp. nov. isolated from saline-alkali soil.</title>
        <authorList>
            <person name="Sun J.-Q."/>
            <person name="Xu L."/>
        </authorList>
    </citation>
    <scope>NUCLEOTIDE SEQUENCE [LARGE SCALE GENOMIC DNA]</scope>
    <source>
        <strain evidence="3 4">SJ-36</strain>
    </source>
</reference>
<dbReference type="SUPFAM" id="SSF53335">
    <property type="entry name" value="S-adenosyl-L-methionine-dependent methyltransferases"/>
    <property type="match status" value="1"/>
</dbReference>
<dbReference type="Proteomes" id="UP000317199">
    <property type="component" value="Chromosome"/>
</dbReference>
<dbReference type="AlphaFoldDB" id="A0A514BW22"/>
<dbReference type="GO" id="GO:0032259">
    <property type="term" value="P:methylation"/>
    <property type="evidence" value="ECO:0007669"/>
    <property type="project" value="UniProtKB-KW"/>
</dbReference>
<dbReference type="GO" id="GO:0008168">
    <property type="term" value="F:methyltransferase activity"/>
    <property type="evidence" value="ECO:0007669"/>
    <property type="project" value="UniProtKB-KW"/>
</dbReference>
<dbReference type="Gene3D" id="3.40.50.150">
    <property type="entry name" value="Vaccinia Virus protein VP39"/>
    <property type="match status" value="1"/>
</dbReference>